<feature type="region of interest" description="Disordered" evidence="3">
    <location>
        <begin position="39"/>
        <end position="65"/>
    </location>
</feature>
<feature type="domain" description="Blue (type 1) copper" evidence="5">
    <location>
        <begin position="111"/>
        <end position="153"/>
    </location>
</feature>
<dbReference type="InterPro" id="IPR000923">
    <property type="entry name" value="BlueCu_1"/>
</dbReference>
<comment type="caution">
    <text evidence="6">The sequence shown here is derived from an EMBL/GenBank/DDBJ whole genome shotgun (WGS) entry which is preliminary data.</text>
</comment>
<name>A0ABP5Y121_STRLO</name>
<evidence type="ECO:0000256" key="2">
    <source>
        <dbReference type="ARBA" id="ARBA00023008"/>
    </source>
</evidence>
<evidence type="ECO:0000259" key="5">
    <source>
        <dbReference type="Pfam" id="PF00127"/>
    </source>
</evidence>
<reference evidence="7" key="1">
    <citation type="journal article" date="2019" name="Int. J. Syst. Evol. Microbiol.">
        <title>The Global Catalogue of Microorganisms (GCM) 10K type strain sequencing project: providing services to taxonomists for standard genome sequencing and annotation.</title>
        <authorList>
            <consortium name="The Broad Institute Genomics Platform"/>
            <consortium name="The Broad Institute Genome Sequencing Center for Infectious Disease"/>
            <person name="Wu L."/>
            <person name="Ma J."/>
        </authorList>
    </citation>
    <scope>NUCLEOTIDE SEQUENCE [LARGE SCALE GENOMIC DNA]</scope>
    <source>
        <strain evidence="7">JCM 4395</strain>
    </source>
</reference>
<dbReference type="InterPro" id="IPR008972">
    <property type="entry name" value="Cupredoxin"/>
</dbReference>
<proteinExistence type="predicted"/>
<feature type="compositionally biased region" description="Low complexity" evidence="3">
    <location>
        <begin position="46"/>
        <end position="63"/>
    </location>
</feature>
<sequence length="154" mass="15246">MALTARRARTTRTALGVTASAFAAALVLAACSSGGGGGGGGGGSASSGASSGASAGASKAGSGTQVTVTETEYGLKLSRSSFTPGTYTFVADNKGKITHALSIDGPGVQDAKTKNIQSGQEANLTVTFKKGKYDLYCPIPGHKQLGMNKNIQVG</sequence>
<dbReference type="PROSITE" id="PS51257">
    <property type="entry name" value="PROKAR_LIPOPROTEIN"/>
    <property type="match status" value="1"/>
</dbReference>
<keyword evidence="4" id="KW-0732">Signal</keyword>
<keyword evidence="7" id="KW-1185">Reference proteome</keyword>
<dbReference type="Gene3D" id="2.60.40.420">
    <property type="entry name" value="Cupredoxins - blue copper proteins"/>
    <property type="match status" value="1"/>
</dbReference>
<evidence type="ECO:0000256" key="4">
    <source>
        <dbReference type="SAM" id="SignalP"/>
    </source>
</evidence>
<gene>
    <name evidence="6" type="ORF">GCM10010276_04750</name>
</gene>
<dbReference type="SUPFAM" id="SSF49503">
    <property type="entry name" value="Cupredoxins"/>
    <property type="match status" value="1"/>
</dbReference>
<evidence type="ECO:0000313" key="7">
    <source>
        <dbReference type="Proteomes" id="UP001501777"/>
    </source>
</evidence>
<accession>A0ABP5Y121</accession>
<keyword evidence="1" id="KW-0479">Metal-binding</keyword>
<protein>
    <recommendedName>
        <fullName evidence="5">Blue (type 1) copper domain-containing protein</fullName>
    </recommendedName>
</protein>
<dbReference type="Pfam" id="PF00127">
    <property type="entry name" value="Copper-bind"/>
    <property type="match status" value="1"/>
</dbReference>
<feature type="chain" id="PRO_5046964984" description="Blue (type 1) copper domain-containing protein" evidence="4">
    <location>
        <begin position="30"/>
        <end position="154"/>
    </location>
</feature>
<evidence type="ECO:0000256" key="1">
    <source>
        <dbReference type="ARBA" id="ARBA00022723"/>
    </source>
</evidence>
<dbReference type="EMBL" id="BAAASG010000002">
    <property type="protein sequence ID" value="GAA2473052.1"/>
    <property type="molecule type" value="Genomic_DNA"/>
</dbReference>
<evidence type="ECO:0000256" key="3">
    <source>
        <dbReference type="SAM" id="MobiDB-lite"/>
    </source>
</evidence>
<dbReference type="Proteomes" id="UP001501777">
    <property type="component" value="Unassembled WGS sequence"/>
</dbReference>
<organism evidence="6 7">
    <name type="scientific">Streptomyces longisporus</name>
    <dbReference type="NCBI Taxonomy" id="1948"/>
    <lineage>
        <taxon>Bacteria</taxon>
        <taxon>Bacillati</taxon>
        <taxon>Actinomycetota</taxon>
        <taxon>Actinomycetes</taxon>
        <taxon>Kitasatosporales</taxon>
        <taxon>Streptomycetaceae</taxon>
        <taxon>Streptomyces</taxon>
    </lineage>
</organism>
<dbReference type="RefSeq" id="WP_344398298.1">
    <property type="nucleotide sequence ID" value="NZ_BAAASG010000002.1"/>
</dbReference>
<feature type="signal peptide" evidence="4">
    <location>
        <begin position="1"/>
        <end position="29"/>
    </location>
</feature>
<keyword evidence="2" id="KW-0186">Copper</keyword>
<evidence type="ECO:0000313" key="6">
    <source>
        <dbReference type="EMBL" id="GAA2473052.1"/>
    </source>
</evidence>